<name>A0A813RBY1_9BILA</name>
<protein>
    <submittedName>
        <fullName evidence="2">Uncharacterized protein</fullName>
    </submittedName>
</protein>
<evidence type="ECO:0000256" key="1">
    <source>
        <dbReference type="SAM" id="MobiDB-lite"/>
    </source>
</evidence>
<feature type="region of interest" description="Disordered" evidence="1">
    <location>
        <begin position="167"/>
        <end position="211"/>
    </location>
</feature>
<gene>
    <name evidence="2" type="ORF">QVE165_LOCUS3187</name>
</gene>
<feature type="region of interest" description="Disordered" evidence="1">
    <location>
        <begin position="448"/>
        <end position="477"/>
    </location>
</feature>
<accession>A0A813RBY1</accession>
<dbReference type="OrthoDB" id="10056905at2759"/>
<dbReference type="AlphaFoldDB" id="A0A813RBY1"/>
<dbReference type="Proteomes" id="UP000663832">
    <property type="component" value="Unassembled WGS sequence"/>
</dbReference>
<feature type="compositionally biased region" description="Polar residues" evidence="1">
    <location>
        <begin position="202"/>
        <end position="211"/>
    </location>
</feature>
<feature type="compositionally biased region" description="Basic residues" evidence="1">
    <location>
        <begin position="13"/>
        <end position="30"/>
    </location>
</feature>
<feature type="compositionally biased region" description="Low complexity" evidence="1">
    <location>
        <begin position="292"/>
        <end position="334"/>
    </location>
</feature>
<feature type="compositionally biased region" description="Acidic residues" evidence="1">
    <location>
        <begin position="569"/>
        <end position="587"/>
    </location>
</feature>
<feature type="region of interest" description="Disordered" evidence="1">
    <location>
        <begin position="568"/>
        <end position="587"/>
    </location>
</feature>
<feature type="region of interest" description="Disordered" evidence="1">
    <location>
        <begin position="13"/>
        <end position="34"/>
    </location>
</feature>
<feature type="region of interest" description="Disordered" evidence="1">
    <location>
        <begin position="242"/>
        <end position="412"/>
    </location>
</feature>
<proteinExistence type="predicted"/>
<evidence type="ECO:0000313" key="2">
    <source>
        <dbReference type="EMBL" id="CAF0781461.1"/>
    </source>
</evidence>
<dbReference type="EMBL" id="CAJNOM010000011">
    <property type="protein sequence ID" value="CAF0781461.1"/>
    <property type="molecule type" value="Genomic_DNA"/>
</dbReference>
<feature type="compositionally biased region" description="Pro residues" evidence="1">
    <location>
        <begin position="281"/>
        <end position="291"/>
    </location>
</feature>
<reference evidence="2" key="1">
    <citation type="submission" date="2021-02" db="EMBL/GenBank/DDBJ databases">
        <authorList>
            <person name="Nowell W R."/>
        </authorList>
    </citation>
    <scope>NUCLEOTIDE SEQUENCE</scope>
</reference>
<feature type="compositionally biased region" description="Polar residues" evidence="1">
    <location>
        <begin position="244"/>
        <end position="271"/>
    </location>
</feature>
<evidence type="ECO:0000313" key="3">
    <source>
        <dbReference type="Proteomes" id="UP000663832"/>
    </source>
</evidence>
<keyword evidence="3" id="KW-1185">Reference proteome</keyword>
<comment type="caution">
    <text evidence="2">The sequence shown here is derived from an EMBL/GenBank/DDBJ whole genome shotgun (WGS) entry which is preliminary data.</text>
</comment>
<sequence length="733" mass="82087">MKFKDYLNSLVSRRKSSTSSKSHHPIIHKKNTQESTTSADCHYDICGYEDINGIVSNDQHTRTQILLARHAELVNTIVETRISQENTFPSCSQCRVSRQSSPMIPPPPLPPPLPPKLSLEQQITLSNRQYSSTLATCSPHRECQHLQKQPQQQQLLYYQSPLTSSQYPGTNTNINSSSSSSLWTTTTESLSKKQRSRIRTNPWINKSSTNNRQSTFIESSHLFNHQPSPDLSLSHPEYGIYDSTYRTSPSGITHSESFPQTTSNGNVHINNPSTSSSSSSSPPPPLPPSAPAPTTSSVILHQSDSGHGFSLSSSRVINSSLSSTSTSSSSSSSPSSPPPSSSSPDDTSADGILSNNKQSYRQKKLKKKTSSTSPLSRKKSPARNINIEQNFCSNTISSDGGSLTRRTKSKSNEEEEFIFKEHYISIILAHQIPSTNSAQYRYQRSLGIRKPSPIKTSIDRKHSKQQHSHSSSSQSIDDHFSLEFEEILENERSCKQRKDKQFLTKSISPTKSPFILPLDEINKKITSPPSPIVFTSTLTKTNSRAILKHIEEIENEIRLIKNLDIANNGEDEEVQEQEEEEDDDEDEEYIISPHAYPEEDIDLEDENNNDIEEVVIQDGRQSIYDQVDQWVEKCLTTTATTTNNNNSPSTRLHTECNHLSKTIKDYVVCVCPNDNQQTIPIPEQTTQIMTAFYLSSIPTRTTKRTSSFIAEPVKSEESQTVTQHLKSIHECPF</sequence>
<organism evidence="2 3">
    <name type="scientific">Adineta steineri</name>
    <dbReference type="NCBI Taxonomy" id="433720"/>
    <lineage>
        <taxon>Eukaryota</taxon>
        <taxon>Metazoa</taxon>
        <taxon>Spiralia</taxon>
        <taxon>Gnathifera</taxon>
        <taxon>Rotifera</taxon>
        <taxon>Eurotatoria</taxon>
        <taxon>Bdelloidea</taxon>
        <taxon>Adinetida</taxon>
        <taxon>Adinetidae</taxon>
        <taxon>Adineta</taxon>
    </lineage>
</organism>
<feature type="compositionally biased region" description="Low complexity" evidence="1">
    <location>
        <begin position="167"/>
        <end position="189"/>
    </location>
</feature>
<feature type="compositionally biased region" description="Polar residues" evidence="1">
    <location>
        <begin position="386"/>
        <end position="401"/>
    </location>
</feature>
<feature type="compositionally biased region" description="Basic residues" evidence="1">
    <location>
        <begin position="360"/>
        <end position="369"/>
    </location>
</feature>